<organism evidence="2 3">
    <name type="scientific">Leadbettera azotonutricia (strain ATCC BAA-888 / DSM 13862 / ZAS-9)</name>
    <name type="common">Treponema azotonutricium</name>
    <dbReference type="NCBI Taxonomy" id="545695"/>
    <lineage>
        <taxon>Bacteria</taxon>
        <taxon>Pseudomonadati</taxon>
        <taxon>Spirochaetota</taxon>
        <taxon>Spirochaetia</taxon>
        <taxon>Spirochaetales</taxon>
        <taxon>Breznakiellaceae</taxon>
        <taxon>Leadbettera</taxon>
    </lineage>
</organism>
<dbReference type="eggNOG" id="ENOG5032M8T">
    <property type="taxonomic scope" value="Bacteria"/>
</dbReference>
<dbReference type="OrthoDB" id="9801061at2"/>
<dbReference type="KEGG" id="taz:TREAZ_2690"/>
<name>F5YDS4_LEAAZ</name>
<dbReference type="RefSeq" id="WP_015712843.1">
    <property type="nucleotide sequence ID" value="NC_015577.1"/>
</dbReference>
<keyword evidence="1" id="KW-1133">Transmembrane helix</keyword>
<dbReference type="EMBL" id="CP001841">
    <property type="protein sequence ID" value="AEF80627.1"/>
    <property type="molecule type" value="Genomic_DNA"/>
</dbReference>
<dbReference type="AlphaFoldDB" id="F5YDS4"/>
<accession>F5YDS4</accession>
<evidence type="ECO:0000313" key="2">
    <source>
        <dbReference type="EMBL" id="AEF80627.1"/>
    </source>
</evidence>
<dbReference type="HOGENOM" id="CLU_1795631_0_0_12"/>
<gene>
    <name evidence="2" type="ordered locus">TREAZ_2690</name>
</gene>
<evidence type="ECO:0000256" key="1">
    <source>
        <dbReference type="SAM" id="Phobius"/>
    </source>
</evidence>
<reference evidence="3" key="1">
    <citation type="submission" date="2009-12" db="EMBL/GenBank/DDBJ databases">
        <title>Complete sequence of Treponema azotonutricium strain ZAS-9.</title>
        <authorList>
            <person name="Tetu S.G."/>
            <person name="Matson E."/>
            <person name="Ren Q."/>
            <person name="Seshadri R."/>
            <person name="Elbourne L."/>
            <person name="Hassan K.A."/>
            <person name="Durkin A."/>
            <person name="Radune D."/>
            <person name="Mohamoud Y."/>
            <person name="Shay R."/>
            <person name="Jin S."/>
            <person name="Zhang X."/>
            <person name="Lucey K."/>
            <person name="Ballor N.R."/>
            <person name="Ottesen E."/>
            <person name="Rosenthal R."/>
            <person name="Allen A."/>
            <person name="Leadbetter J.R."/>
            <person name="Paulsen I.T."/>
        </authorList>
    </citation>
    <scope>NUCLEOTIDE SEQUENCE [LARGE SCALE GENOMIC DNA]</scope>
    <source>
        <strain evidence="3">ATCC BAA-888 / DSM 13862 / ZAS-9</strain>
    </source>
</reference>
<keyword evidence="3" id="KW-1185">Reference proteome</keyword>
<feature type="transmembrane region" description="Helical" evidence="1">
    <location>
        <begin position="45"/>
        <end position="66"/>
    </location>
</feature>
<dbReference type="InParanoid" id="F5YDS4"/>
<reference evidence="2 3" key="2">
    <citation type="journal article" date="2011" name="ISME J.">
        <title>RNA-seq reveals cooperative metabolic interactions between two termite-gut spirochete species in co-culture.</title>
        <authorList>
            <person name="Rosenthal A.Z."/>
            <person name="Matson E.G."/>
            <person name="Eldar A."/>
            <person name="Leadbetter J.R."/>
        </authorList>
    </citation>
    <scope>NUCLEOTIDE SEQUENCE [LARGE SCALE GENOMIC DNA]</scope>
    <source>
        <strain evidence="3">ATCC BAA-888 / DSM 13862 / ZAS-9</strain>
    </source>
</reference>
<keyword evidence="1" id="KW-0812">Transmembrane</keyword>
<dbReference type="Proteomes" id="UP000009222">
    <property type="component" value="Chromosome"/>
</dbReference>
<keyword evidence="1" id="KW-0472">Membrane</keyword>
<sequence>MALNAADIQEKLLKIAESIRESGPFKGLKSFFGNLLKKIPENRRVPVLAAGGGCVLLVICLVVVAASGNRRGRSRVGESVPAVSGPRIPAEDLFYPAEPDFLPGLLLEREPRQGWTADDAAPFWRDPAGSAELSAQLPADFWREKMSETIDKLMESVP</sequence>
<protein>
    <submittedName>
        <fullName evidence="2">Uncharacterized protein</fullName>
    </submittedName>
</protein>
<proteinExistence type="predicted"/>
<dbReference type="STRING" id="545695.TREAZ_2690"/>
<evidence type="ECO:0000313" key="3">
    <source>
        <dbReference type="Proteomes" id="UP000009222"/>
    </source>
</evidence>